<organism evidence="1 2">
    <name type="scientific">Mycena alexandri</name>
    <dbReference type="NCBI Taxonomy" id="1745969"/>
    <lineage>
        <taxon>Eukaryota</taxon>
        <taxon>Fungi</taxon>
        <taxon>Dikarya</taxon>
        <taxon>Basidiomycota</taxon>
        <taxon>Agaricomycotina</taxon>
        <taxon>Agaricomycetes</taxon>
        <taxon>Agaricomycetidae</taxon>
        <taxon>Agaricales</taxon>
        <taxon>Marasmiineae</taxon>
        <taxon>Mycenaceae</taxon>
        <taxon>Mycena</taxon>
    </lineage>
</organism>
<protein>
    <submittedName>
        <fullName evidence="1">Uncharacterized protein</fullName>
    </submittedName>
</protein>
<proteinExistence type="predicted"/>
<name>A0AAD6WSE4_9AGAR</name>
<dbReference type="EMBL" id="JARJCM010000191">
    <property type="protein sequence ID" value="KAJ7023255.1"/>
    <property type="molecule type" value="Genomic_DNA"/>
</dbReference>
<evidence type="ECO:0000313" key="1">
    <source>
        <dbReference type="EMBL" id="KAJ7023255.1"/>
    </source>
</evidence>
<dbReference type="AlphaFoldDB" id="A0AAD6WSE4"/>
<gene>
    <name evidence="1" type="ORF">C8F04DRAFT_189694</name>
</gene>
<reference evidence="1" key="1">
    <citation type="submission" date="2023-03" db="EMBL/GenBank/DDBJ databases">
        <title>Massive genome expansion in bonnet fungi (Mycena s.s.) driven by repeated elements and novel gene families across ecological guilds.</title>
        <authorList>
            <consortium name="Lawrence Berkeley National Laboratory"/>
            <person name="Harder C.B."/>
            <person name="Miyauchi S."/>
            <person name="Viragh M."/>
            <person name="Kuo A."/>
            <person name="Thoen E."/>
            <person name="Andreopoulos B."/>
            <person name="Lu D."/>
            <person name="Skrede I."/>
            <person name="Drula E."/>
            <person name="Henrissat B."/>
            <person name="Morin E."/>
            <person name="Kohler A."/>
            <person name="Barry K."/>
            <person name="LaButti K."/>
            <person name="Morin E."/>
            <person name="Salamov A."/>
            <person name="Lipzen A."/>
            <person name="Mereny Z."/>
            <person name="Hegedus B."/>
            <person name="Baldrian P."/>
            <person name="Stursova M."/>
            <person name="Weitz H."/>
            <person name="Taylor A."/>
            <person name="Grigoriev I.V."/>
            <person name="Nagy L.G."/>
            <person name="Martin F."/>
            <person name="Kauserud H."/>
        </authorList>
    </citation>
    <scope>NUCLEOTIDE SEQUENCE</scope>
    <source>
        <strain evidence="1">CBHHK200</strain>
    </source>
</reference>
<evidence type="ECO:0000313" key="2">
    <source>
        <dbReference type="Proteomes" id="UP001218188"/>
    </source>
</evidence>
<dbReference type="Proteomes" id="UP001218188">
    <property type="component" value="Unassembled WGS sequence"/>
</dbReference>
<comment type="caution">
    <text evidence="1">The sequence shown here is derived from an EMBL/GenBank/DDBJ whole genome shotgun (WGS) entry which is preliminary data.</text>
</comment>
<accession>A0AAD6WSE4</accession>
<sequence length="89" mass="9845">MAFVASRTFCVKATLFRAPVLTMGSHPCALGAPFCRCDRLQFDHDCGGLASSHFLSSASVEIQFRPTRSFFRGPVPNLMDLSMDLNKFL</sequence>
<keyword evidence="2" id="KW-1185">Reference proteome</keyword>